<dbReference type="PANTHER" id="PTHR12857:SF0">
    <property type="entry name" value="CXXC MOTIF CONTAINING ZINC BINDING PROTEIN"/>
    <property type="match status" value="1"/>
</dbReference>
<gene>
    <name evidence="4" type="ORF">WH47_06819</name>
</gene>
<dbReference type="GO" id="GO:0008270">
    <property type="term" value="F:zinc ion binding"/>
    <property type="evidence" value="ECO:0007669"/>
    <property type="project" value="TreeGrafter"/>
</dbReference>
<dbReference type="PANTHER" id="PTHR12857">
    <property type="entry name" value="CXXC MOTIF CONTAINING ZINC BINDING PROTEIN"/>
    <property type="match status" value="1"/>
</dbReference>
<reference evidence="4 5" key="1">
    <citation type="submission" date="2015-07" db="EMBL/GenBank/DDBJ databases">
        <title>The genome of Habropoda laboriosa.</title>
        <authorList>
            <person name="Pan H."/>
            <person name="Kapheim K."/>
        </authorList>
    </citation>
    <scope>NUCLEOTIDE SEQUENCE [LARGE SCALE GENOMIC DNA]</scope>
    <source>
        <strain evidence="4">0110345459</strain>
    </source>
</reference>
<keyword evidence="2" id="KW-0479">Metal-binding</keyword>
<evidence type="ECO:0000256" key="2">
    <source>
        <dbReference type="ARBA" id="ARBA00022723"/>
    </source>
</evidence>
<evidence type="ECO:0000313" key="4">
    <source>
        <dbReference type="EMBL" id="KOC70779.1"/>
    </source>
</evidence>
<dbReference type="SUPFAM" id="SSF141678">
    <property type="entry name" value="MAL13P1.257-like"/>
    <property type="match status" value="1"/>
</dbReference>
<protein>
    <submittedName>
        <fullName evidence="4">UPF0587 protein</fullName>
    </submittedName>
</protein>
<evidence type="ECO:0000313" key="5">
    <source>
        <dbReference type="Proteomes" id="UP000053825"/>
    </source>
</evidence>
<sequence length="162" mass="18510">MGKKALQIKAKLENVEEVKTSGPEFRWYLKFFCGNCGEVSDKWNYVSLSEPIPAQRGNAVNHFVMKCKLCSRVNSMSILEDSIKPYTGVNDQEQFQTIAIFDCRGIEPVDFSARQGWIAKAVNEGKEFTDVDLTEGEWVDYCDKIKEPVGIYEIEYKFVSVK</sequence>
<dbReference type="OrthoDB" id="10248838at2759"/>
<proteinExistence type="inferred from homology"/>
<keyword evidence="5" id="KW-1185">Reference proteome</keyword>
<dbReference type="Proteomes" id="UP000053825">
    <property type="component" value="Unassembled WGS sequence"/>
</dbReference>
<evidence type="ECO:0000256" key="3">
    <source>
        <dbReference type="ARBA" id="ARBA00022833"/>
    </source>
</evidence>
<keyword evidence="3" id="KW-0862">Zinc</keyword>
<dbReference type="Pfam" id="PF05907">
    <property type="entry name" value="CXXC_Zn-b_euk"/>
    <property type="match status" value="1"/>
</dbReference>
<evidence type="ECO:0000256" key="1">
    <source>
        <dbReference type="ARBA" id="ARBA00007818"/>
    </source>
</evidence>
<name>A0A0L7RIW9_9HYME</name>
<comment type="similarity">
    <text evidence="1">Belongs to the UPF0587 family.</text>
</comment>
<organism evidence="4 5">
    <name type="scientific">Habropoda laboriosa</name>
    <dbReference type="NCBI Taxonomy" id="597456"/>
    <lineage>
        <taxon>Eukaryota</taxon>
        <taxon>Metazoa</taxon>
        <taxon>Ecdysozoa</taxon>
        <taxon>Arthropoda</taxon>
        <taxon>Hexapoda</taxon>
        <taxon>Insecta</taxon>
        <taxon>Pterygota</taxon>
        <taxon>Neoptera</taxon>
        <taxon>Endopterygota</taxon>
        <taxon>Hymenoptera</taxon>
        <taxon>Apocrita</taxon>
        <taxon>Aculeata</taxon>
        <taxon>Apoidea</taxon>
        <taxon>Anthophila</taxon>
        <taxon>Apidae</taxon>
        <taxon>Habropoda</taxon>
    </lineage>
</organism>
<dbReference type="AlphaFoldDB" id="A0A0L7RIW9"/>
<dbReference type="EMBL" id="KQ414583">
    <property type="protein sequence ID" value="KOC70779.1"/>
    <property type="molecule type" value="Genomic_DNA"/>
</dbReference>
<dbReference type="STRING" id="597456.A0A0L7RIW9"/>
<dbReference type="InterPro" id="IPR008584">
    <property type="entry name" value="CXXC_Zn-binding_euk"/>
</dbReference>
<accession>A0A0L7RIW9</accession>